<evidence type="ECO:0000256" key="14">
    <source>
        <dbReference type="SAM" id="SignalP"/>
    </source>
</evidence>
<dbReference type="AlphaFoldDB" id="H3AR78"/>
<evidence type="ECO:0000256" key="2">
    <source>
        <dbReference type="ARBA" id="ARBA00022475"/>
    </source>
</evidence>
<dbReference type="FunFam" id="2.60.40.60:FF:000005">
    <property type="entry name" value="Protocadherin 9"/>
    <property type="match status" value="2"/>
</dbReference>
<dbReference type="STRING" id="7897.ENSLACP00000012149"/>
<keyword evidence="4 14" id="KW-0732">Signal</keyword>
<dbReference type="FunFam" id="2.60.40.60:FF:000002">
    <property type="entry name" value="Protocadherin alpha 2"/>
    <property type="match status" value="1"/>
</dbReference>
<dbReference type="InParanoid" id="H3AR78"/>
<dbReference type="FunFam" id="2.60.40.60:FF:000162">
    <property type="entry name" value="Protocadherin-20"/>
    <property type="match status" value="1"/>
</dbReference>
<feature type="domain" description="Cadherin" evidence="15">
    <location>
        <begin position="679"/>
        <end position="788"/>
    </location>
</feature>
<dbReference type="PANTHER" id="PTHR24028:SF260">
    <property type="entry name" value="PROTOCADHERIN-20"/>
    <property type="match status" value="1"/>
</dbReference>
<dbReference type="GO" id="GO:0005886">
    <property type="term" value="C:plasma membrane"/>
    <property type="evidence" value="ECO:0007669"/>
    <property type="project" value="UniProtKB-SubCell"/>
</dbReference>
<dbReference type="FunFam" id="2.60.40.60:FF:000016">
    <property type="entry name" value="Protocadherin 9"/>
    <property type="match status" value="1"/>
</dbReference>
<evidence type="ECO:0000256" key="11">
    <source>
        <dbReference type="ARBA" id="ARBA00072296"/>
    </source>
</evidence>
<evidence type="ECO:0000256" key="7">
    <source>
        <dbReference type="ARBA" id="ARBA00022889"/>
    </source>
</evidence>
<reference evidence="16" key="3">
    <citation type="submission" date="2025-09" db="UniProtKB">
        <authorList>
            <consortium name="Ensembl"/>
        </authorList>
    </citation>
    <scope>IDENTIFICATION</scope>
</reference>
<dbReference type="Gene3D" id="2.60.40.60">
    <property type="entry name" value="Cadherins"/>
    <property type="match status" value="7"/>
</dbReference>
<feature type="domain" description="Cadherin" evidence="15">
    <location>
        <begin position="135"/>
        <end position="245"/>
    </location>
</feature>
<keyword evidence="5" id="KW-0677">Repeat</keyword>
<dbReference type="SUPFAM" id="SSF49313">
    <property type="entry name" value="Cadherin-like"/>
    <property type="match status" value="6"/>
</dbReference>
<keyword evidence="2" id="KW-1003">Cell membrane</keyword>
<dbReference type="InterPro" id="IPR013164">
    <property type="entry name" value="Cadherin_N"/>
</dbReference>
<dbReference type="FunFam" id="2.60.40.60:FF:000087">
    <property type="entry name" value="Protocadherin 9"/>
    <property type="match status" value="1"/>
</dbReference>
<dbReference type="PRINTS" id="PR00205">
    <property type="entry name" value="CADHERIN"/>
</dbReference>
<evidence type="ECO:0000256" key="10">
    <source>
        <dbReference type="ARBA" id="ARBA00023180"/>
    </source>
</evidence>
<dbReference type="GeneTree" id="ENSGT00940000156743"/>
<evidence type="ECO:0000256" key="6">
    <source>
        <dbReference type="ARBA" id="ARBA00022837"/>
    </source>
</evidence>
<keyword evidence="10" id="KW-0325">Glycoprotein</keyword>
<evidence type="ECO:0000256" key="13">
    <source>
        <dbReference type="SAM" id="Phobius"/>
    </source>
</evidence>
<evidence type="ECO:0000256" key="3">
    <source>
        <dbReference type="ARBA" id="ARBA00022692"/>
    </source>
</evidence>
<feature type="chain" id="PRO_5003580522" description="Protocadherin-20" evidence="14">
    <location>
        <begin position="19"/>
        <end position="875"/>
    </location>
</feature>
<feature type="signal peptide" evidence="14">
    <location>
        <begin position="1"/>
        <end position="18"/>
    </location>
</feature>
<dbReference type="OMA" id="IEHPAMD"/>
<feature type="transmembrane region" description="Helical" evidence="13">
    <location>
        <begin position="814"/>
        <end position="837"/>
    </location>
</feature>
<dbReference type="Proteomes" id="UP000008672">
    <property type="component" value="Unassembled WGS sequence"/>
</dbReference>
<dbReference type="PROSITE" id="PS00232">
    <property type="entry name" value="CADHERIN_1"/>
    <property type="match status" value="3"/>
</dbReference>
<dbReference type="SMART" id="SM00112">
    <property type="entry name" value="CA"/>
    <property type="match status" value="7"/>
</dbReference>
<keyword evidence="8 13" id="KW-1133">Transmembrane helix</keyword>
<evidence type="ECO:0000256" key="12">
    <source>
        <dbReference type="PROSITE-ProRule" id="PRU00043"/>
    </source>
</evidence>
<dbReference type="FunCoup" id="H3AR78">
    <property type="interactions" value="229"/>
</dbReference>
<protein>
    <recommendedName>
        <fullName evidence="11">Protocadherin-20</fullName>
    </recommendedName>
</protein>
<dbReference type="Ensembl" id="ENSLACT00000012241.1">
    <property type="protein sequence ID" value="ENSLACP00000012149.1"/>
    <property type="gene ID" value="ENSLACG00000010694.1"/>
</dbReference>
<feature type="domain" description="Cadherin" evidence="15">
    <location>
        <begin position="461"/>
        <end position="564"/>
    </location>
</feature>
<keyword evidence="6 12" id="KW-0106">Calcium</keyword>
<dbReference type="Pfam" id="PF08266">
    <property type="entry name" value="Cadherin_2"/>
    <property type="match status" value="1"/>
</dbReference>
<dbReference type="InterPro" id="IPR050174">
    <property type="entry name" value="Protocadherin/Cadherin-CA"/>
</dbReference>
<dbReference type="PANTHER" id="PTHR24028">
    <property type="entry name" value="CADHERIN-87A"/>
    <property type="match status" value="1"/>
</dbReference>
<evidence type="ECO:0000256" key="5">
    <source>
        <dbReference type="ARBA" id="ARBA00022737"/>
    </source>
</evidence>
<sequence length="875" mass="96134">LQRLFLFLLFAGPFNCFASYSMATELVYSITEGLPKGVLIGSIGADLNLGYADPPLSFTLASNQISGQYVDLSSATGDLHTSAKEIDRERLCPGNLDIQDCILLLDIIVLPQQYFRFVKIKVVVKDVNDNAPSFPVAVIHLSVPENAQVNTRLAIEHTALDPDVGVNGVHTYWLENNFGVFTLDVEENVNGEKTPYLIVTGPLDRETRDEYVTSIIAEDGGNPPLLGTAALKISITDVNDNCPVFNESQIKVTIYGNSTIGTLVTQVHAVDLDLGSNAQITYSYSERVSQKTKALFTLGEITGTIKLSQRIDANTVQLHKLTVLGNGPGCIPAVITVLVSIIKVVFNPPVIVPRYIATEAQGVIYLQESDPANSPIAFITIKDSDQKQKVDCYLEGDGPFRISPYQTYINEYLLETTEPLDYELKQKYAITIFAKNSQGLLGRTFVKIQVVDENDNSPVFAHLLVELSLEENNTPNTFLTKLNAVDADSGERGEVSYFLQPDVASVFTLDAKTGVLTVSMSLDREKKEKYKFSVKAVDSGVPPRESVATVILTVLDKNDNSPRFINKDFSFFVPENFPGFGEIGVIGVTDADVGKNGWVALSILNGSDIFVIDTGNGVLRAKIPLDREQQGSYVLWIQAIDGGDPALSCAAKVTILLLDVNDNPPLVLFPQSNWSYLLVLPSTLPGSSITEVYAVDKDTGMNAVIAYSIIGRRGPRPESFDIDATSGNITLQEALMETDYGLYRLLVKVSDHGYPEPLHSTIMVNLFVNETVSNESYIESLLRREPKISMEEKQPEKLTVTQKQINSSSCLPTLIALSVINLAFLISVVLLATYICFKKGKRHGKKEESLEVQIPLNKETDFHRVEKKPVIITNI</sequence>
<accession>H3AR78</accession>
<dbReference type="PROSITE" id="PS50268">
    <property type="entry name" value="CADHERIN_2"/>
    <property type="match status" value="7"/>
</dbReference>
<gene>
    <name evidence="16" type="primary">PCDH20</name>
</gene>
<organism evidence="16 17">
    <name type="scientific">Latimeria chalumnae</name>
    <name type="common">Coelacanth</name>
    <dbReference type="NCBI Taxonomy" id="7897"/>
    <lineage>
        <taxon>Eukaryota</taxon>
        <taxon>Metazoa</taxon>
        <taxon>Chordata</taxon>
        <taxon>Craniata</taxon>
        <taxon>Vertebrata</taxon>
        <taxon>Euteleostomi</taxon>
        <taxon>Coelacanthiformes</taxon>
        <taxon>Coelacanthidae</taxon>
        <taxon>Latimeria</taxon>
    </lineage>
</organism>
<proteinExistence type="predicted"/>
<keyword evidence="9 13" id="KW-0472">Membrane</keyword>
<evidence type="ECO:0000256" key="9">
    <source>
        <dbReference type="ARBA" id="ARBA00023136"/>
    </source>
</evidence>
<dbReference type="InterPro" id="IPR002126">
    <property type="entry name" value="Cadherin-like_dom"/>
</dbReference>
<keyword evidence="7" id="KW-0130">Cell adhesion</keyword>
<evidence type="ECO:0000313" key="17">
    <source>
        <dbReference type="Proteomes" id="UP000008672"/>
    </source>
</evidence>
<dbReference type="FunFam" id="2.60.40.60:FF:000007">
    <property type="entry name" value="Protocadherin alpha 2"/>
    <property type="match status" value="1"/>
</dbReference>
<dbReference type="CDD" id="cd11304">
    <property type="entry name" value="Cadherin_repeat"/>
    <property type="match status" value="6"/>
</dbReference>
<dbReference type="EMBL" id="AFYH01158684">
    <property type="status" value="NOT_ANNOTATED_CDS"/>
    <property type="molecule type" value="Genomic_DNA"/>
</dbReference>
<evidence type="ECO:0000256" key="4">
    <source>
        <dbReference type="ARBA" id="ARBA00022729"/>
    </source>
</evidence>
<evidence type="ECO:0000259" key="15">
    <source>
        <dbReference type="PROSITE" id="PS50268"/>
    </source>
</evidence>
<dbReference type="InterPro" id="IPR015919">
    <property type="entry name" value="Cadherin-like_sf"/>
</dbReference>
<evidence type="ECO:0000256" key="8">
    <source>
        <dbReference type="ARBA" id="ARBA00022989"/>
    </source>
</evidence>
<name>H3AR78_LATCH</name>
<dbReference type="GO" id="GO:0005509">
    <property type="term" value="F:calcium ion binding"/>
    <property type="evidence" value="ECO:0007669"/>
    <property type="project" value="UniProtKB-UniRule"/>
</dbReference>
<evidence type="ECO:0000256" key="1">
    <source>
        <dbReference type="ARBA" id="ARBA00004251"/>
    </source>
</evidence>
<dbReference type="InterPro" id="IPR020894">
    <property type="entry name" value="Cadherin_CS"/>
</dbReference>
<keyword evidence="17" id="KW-1185">Reference proteome</keyword>
<feature type="domain" description="Cadherin" evidence="15">
    <location>
        <begin position="246"/>
        <end position="351"/>
    </location>
</feature>
<dbReference type="eggNOG" id="ENOG502QU9U">
    <property type="taxonomic scope" value="Eukaryota"/>
</dbReference>
<keyword evidence="3 13" id="KW-0812">Transmembrane</keyword>
<feature type="domain" description="Cadherin" evidence="15">
    <location>
        <begin position="565"/>
        <end position="667"/>
    </location>
</feature>
<reference evidence="17" key="1">
    <citation type="submission" date="2011-08" db="EMBL/GenBank/DDBJ databases">
        <title>The draft genome of Latimeria chalumnae.</title>
        <authorList>
            <person name="Di Palma F."/>
            <person name="Alfoldi J."/>
            <person name="Johnson J."/>
            <person name="Berlin A."/>
            <person name="Gnerre S."/>
            <person name="Jaffe D."/>
            <person name="MacCallum I."/>
            <person name="Young S."/>
            <person name="Walker B.J."/>
            <person name="Lander E."/>
            <person name="Lindblad-Toh K."/>
        </authorList>
    </citation>
    <scope>NUCLEOTIDE SEQUENCE [LARGE SCALE GENOMIC DNA]</scope>
    <source>
        <strain evidence="17">Wild caught</strain>
    </source>
</reference>
<evidence type="ECO:0000313" key="16">
    <source>
        <dbReference type="Ensembl" id="ENSLACP00000012149.1"/>
    </source>
</evidence>
<comment type="subcellular location">
    <subcellularLocation>
        <location evidence="1">Cell membrane</location>
        <topology evidence="1">Single-pass type I membrane protein</topology>
    </subcellularLocation>
</comment>
<feature type="domain" description="Cadherin" evidence="15">
    <location>
        <begin position="358"/>
        <end position="460"/>
    </location>
</feature>
<feature type="domain" description="Cadherin" evidence="15">
    <location>
        <begin position="22"/>
        <end position="134"/>
    </location>
</feature>
<dbReference type="Pfam" id="PF00028">
    <property type="entry name" value="Cadherin"/>
    <property type="match status" value="6"/>
</dbReference>
<dbReference type="HOGENOM" id="CLU_006480_5_2_1"/>
<reference evidence="16" key="2">
    <citation type="submission" date="2025-08" db="UniProtKB">
        <authorList>
            <consortium name="Ensembl"/>
        </authorList>
    </citation>
    <scope>IDENTIFICATION</scope>
</reference>
<dbReference type="GO" id="GO:0007156">
    <property type="term" value="P:homophilic cell adhesion via plasma membrane adhesion molecules"/>
    <property type="evidence" value="ECO:0007669"/>
    <property type="project" value="InterPro"/>
</dbReference>